<keyword evidence="3 9" id="KW-0479">Metal-binding</keyword>
<dbReference type="PROSITE" id="PS51007">
    <property type="entry name" value="CYTC"/>
    <property type="match status" value="2"/>
</dbReference>
<keyword evidence="7 9" id="KW-0408">Iron</keyword>
<dbReference type="GO" id="GO:0046872">
    <property type="term" value="F:metal ion binding"/>
    <property type="evidence" value="ECO:0007669"/>
    <property type="project" value="UniProtKB-KW"/>
</dbReference>
<reference evidence="11" key="1">
    <citation type="journal article" date="2020" name="mSystems">
        <title>Genome- and Community-Level Interaction Insights into Carbon Utilization and Element Cycling Functions of Hydrothermarchaeota in Hydrothermal Sediment.</title>
        <authorList>
            <person name="Zhou Z."/>
            <person name="Liu Y."/>
            <person name="Xu W."/>
            <person name="Pan J."/>
            <person name="Luo Z.H."/>
            <person name="Li M."/>
        </authorList>
    </citation>
    <scope>NUCLEOTIDE SEQUENCE [LARGE SCALE GENOMIC DNA]</scope>
    <source>
        <strain evidence="11">HyVt-493</strain>
    </source>
</reference>
<dbReference type="PIRSF" id="PIRSF000294">
    <property type="entry name" value="Cytochrome-c_peroxidase"/>
    <property type="match status" value="1"/>
</dbReference>
<feature type="binding site" description="axial binding residue" evidence="9">
    <location>
        <position position="238"/>
    </location>
    <ligand>
        <name>heme c</name>
        <dbReference type="ChEBI" id="CHEBI:61717"/>
        <label>2</label>
    </ligand>
    <ligandPart>
        <name>Fe</name>
        <dbReference type="ChEBI" id="CHEBI:18248"/>
    </ligandPart>
</feature>
<evidence type="ECO:0000313" key="11">
    <source>
        <dbReference type="EMBL" id="HFC93238.1"/>
    </source>
</evidence>
<keyword evidence="4" id="KW-0732">Signal</keyword>
<dbReference type="Pfam" id="PF03150">
    <property type="entry name" value="CCP_MauG"/>
    <property type="match status" value="1"/>
</dbReference>
<feature type="binding site" description="covalent" evidence="8">
    <location>
        <position position="91"/>
    </location>
    <ligand>
        <name>heme c</name>
        <dbReference type="ChEBI" id="CHEBI:61717"/>
        <label>1</label>
    </ligand>
</feature>
<sequence>MTLAFLLSSTHSRQKRKSIQHALPNSLRKYTLHSLFISSLFIVASSLYADYEPLKPLEAPKNLNMLKVKLGERLFHDVRLSKDDSIACAGCHNLALGGADNKALSVGINGGVGGVNSPTVYNSGLLFRQFWDGRAETLEDQVDGPVQEKVEMGSLWSEVVSKLYKDKTYSDEFKAIYKEDDNAISRQHIKDAIAEFERSLVTVNSPFDQYLKGNIDAIDEQAKEGYRLFKRYGCASCHQGANVGGNMYQVFGVITSYFEKQDEITVGDKGRFNVTGKLADMHRFKVPSLRMAALTPPYLHNGKAETLRDAVDIMFEHQLGRKAPDEDKEAIVHFIKTLVGEHPALKQEGK</sequence>
<dbReference type="PANTHER" id="PTHR30600">
    <property type="entry name" value="CYTOCHROME C PEROXIDASE-RELATED"/>
    <property type="match status" value="1"/>
</dbReference>
<evidence type="ECO:0000256" key="3">
    <source>
        <dbReference type="ARBA" id="ARBA00022723"/>
    </source>
</evidence>
<evidence type="ECO:0000256" key="5">
    <source>
        <dbReference type="ARBA" id="ARBA00022764"/>
    </source>
</evidence>
<dbReference type="InterPro" id="IPR051395">
    <property type="entry name" value="Cytochrome_c_Peroxidase/MauG"/>
</dbReference>
<comment type="caution">
    <text evidence="11">The sequence shown here is derived from an EMBL/GenBank/DDBJ whole genome shotgun (WGS) entry which is preliminary data.</text>
</comment>
<feature type="domain" description="Cytochrome c" evidence="10">
    <location>
        <begin position="66"/>
        <end position="193"/>
    </location>
</feature>
<dbReference type="PANTHER" id="PTHR30600:SF7">
    <property type="entry name" value="CYTOCHROME C PEROXIDASE-RELATED"/>
    <property type="match status" value="1"/>
</dbReference>
<gene>
    <name evidence="11" type="ORF">ENJ51_10565</name>
</gene>
<dbReference type="InterPro" id="IPR036909">
    <property type="entry name" value="Cyt_c-like_dom_sf"/>
</dbReference>
<feature type="binding site" description="covalent" evidence="8">
    <location>
        <position position="234"/>
    </location>
    <ligand>
        <name>heme c</name>
        <dbReference type="ChEBI" id="CHEBI:61717"/>
        <label>2</label>
    </ligand>
</feature>
<feature type="binding site" description="covalent" evidence="8">
    <location>
        <position position="88"/>
    </location>
    <ligand>
        <name>heme c</name>
        <dbReference type="ChEBI" id="CHEBI:61717"/>
        <label>1</label>
    </ligand>
</feature>
<dbReference type="InterPro" id="IPR026259">
    <property type="entry name" value="MauG/Cytc_peroxidase"/>
</dbReference>
<accession>A0A7V2T4I9</accession>
<evidence type="ECO:0000256" key="9">
    <source>
        <dbReference type="PIRSR" id="PIRSR000294-2"/>
    </source>
</evidence>
<evidence type="ECO:0000256" key="1">
    <source>
        <dbReference type="ARBA" id="ARBA00004418"/>
    </source>
</evidence>
<evidence type="ECO:0000256" key="6">
    <source>
        <dbReference type="ARBA" id="ARBA00023002"/>
    </source>
</evidence>
<dbReference type="AlphaFoldDB" id="A0A7V2T4I9"/>
<feature type="binding site" description="covalent" evidence="8">
    <location>
        <position position="237"/>
    </location>
    <ligand>
        <name>heme c</name>
        <dbReference type="ChEBI" id="CHEBI:61717"/>
        <label>2</label>
    </ligand>
</feature>
<feature type="binding site" description="axial binding residue" evidence="9">
    <location>
        <position position="314"/>
    </location>
    <ligand>
        <name>heme c</name>
        <dbReference type="ChEBI" id="CHEBI:61717"/>
        <label>2</label>
    </ligand>
    <ligandPart>
        <name>Fe</name>
        <dbReference type="ChEBI" id="CHEBI:18248"/>
    </ligandPart>
</feature>
<protein>
    <submittedName>
        <fullName evidence="11">C-type cytochrome</fullName>
    </submittedName>
</protein>
<evidence type="ECO:0000256" key="8">
    <source>
        <dbReference type="PIRSR" id="PIRSR000294-1"/>
    </source>
</evidence>
<dbReference type="InterPro" id="IPR004852">
    <property type="entry name" value="Di-haem_cyt_c_peroxidsae"/>
</dbReference>
<dbReference type="EMBL" id="DRMS01000397">
    <property type="protein sequence ID" value="HFC93238.1"/>
    <property type="molecule type" value="Genomic_DNA"/>
</dbReference>
<evidence type="ECO:0000256" key="7">
    <source>
        <dbReference type="ARBA" id="ARBA00023004"/>
    </source>
</evidence>
<dbReference type="InterPro" id="IPR009056">
    <property type="entry name" value="Cyt_c-like_dom"/>
</dbReference>
<feature type="domain" description="Cytochrome c" evidence="10">
    <location>
        <begin position="220"/>
        <end position="339"/>
    </location>
</feature>
<organism evidence="11">
    <name type="scientific">Leucothrix mucor</name>
    <dbReference type="NCBI Taxonomy" id="45248"/>
    <lineage>
        <taxon>Bacteria</taxon>
        <taxon>Pseudomonadati</taxon>
        <taxon>Pseudomonadota</taxon>
        <taxon>Gammaproteobacteria</taxon>
        <taxon>Thiotrichales</taxon>
        <taxon>Thiotrichaceae</taxon>
        <taxon>Leucothrix</taxon>
    </lineage>
</organism>
<dbReference type="SUPFAM" id="SSF46626">
    <property type="entry name" value="Cytochrome c"/>
    <property type="match status" value="2"/>
</dbReference>
<dbReference type="GO" id="GO:0009055">
    <property type="term" value="F:electron transfer activity"/>
    <property type="evidence" value="ECO:0007669"/>
    <property type="project" value="InterPro"/>
</dbReference>
<evidence type="ECO:0000256" key="2">
    <source>
        <dbReference type="ARBA" id="ARBA00022617"/>
    </source>
</evidence>
<keyword evidence="5" id="KW-0574">Periplasm</keyword>
<comment type="cofactor">
    <cofactor evidence="8">
        <name>heme</name>
        <dbReference type="ChEBI" id="CHEBI:30413"/>
    </cofactor>
    <text evidence="8">Binds 2 heme groups.</text>
</comment>
<dbReference type="Gene3D" id="1.10.760.10">
    <property type="entry name" value="Cytochrome c-like domain"/>
    <property type="match status" value="2"/>
</dbReference>
<comment type="subcellular location">
    <subcellularLocation>
        <location evidence="1">Periplasm</location>
    </subcellularLocation>
</comment>
<evidence type="ECO:0000259" key="10">
    <source>
        <dbReference type="PROSITE" id="PS51007"/>
    </source>
</evidence>
<proteinExistence type="predicted"/>
<name>A0A7V2T4I9_LEUMU</name>
<dbReference type="GO" id="GO:0042597">
    <property type="term" value="C:periplasmic space"/>
    <property type="evidence" value="ECO:0007669"/>
    <property type="project" value="UniProtKB-SubCell"/>
</dbReference>
<keyword evidence="6" id="KW-0560">Oxidoreductase</keyword>
<comment type="PTM">
    <text evidence="8">Binds 2 heme groups per subunit.</text>
</comment>
<keyword evidence="2 8" id="KW-0349">Heme</keyword>
<dbReference type="GO" id="GO:0004130">
    <property type="term" value="F:cytochrome-c peroxidase activity"/>
    <property type="evidence" value="ECO:0007669"/>
    <property type="project" value="TreeGrafter"/>
</dbReference>
<evidence type="ECO:0000256" key="4">
    <source>
        <dbReference type="ARBA" id="ARBA00022729"/>
    </source>
</evidence>
<dbReference type="Proteomes" id="UP000885750">
    <property type="component" value="Unassembled WGS sequence"/>
</dbReference>
<feature type="binding site" description="axial binding residue" evidence="9">
    <location>
        <position position="92"/>
    </location>
    <ligand>
        <name>heme c</name>
        <dbReference type="ChEBI" id="CHEBI:61717"/>
        <label>1</label>
    </ligand>
    <ligandPart>
        <name>Fe</name>
        <dbReference type="ChEBI" id="CHEBI:18248"/>
    </ligandPart>
</feature>
<dbReference type="GO" id="GO:0020037">
    <property type="term" value="F:heme binding"/>
    <property type="evidence" value="ECO:0007669"/>
    <property type="project" value="InterPro"/>
</dbReference>